<protein>
    <submittedName>
        <fullName evidence="2">Uncharacterized protein</fullName>
    </submittedName>
</protein>
<dbReference type="PANTHER" id="PTHR35394">
    <property type="entry name" value="DUF3176 DOMAIN-CONTAINING PROTEIN"/>
    <property type="match status" value="1"/>
</dbReference>
<feature type="transmembrane region" description="Helical" evidence="1">
    <location>
        <begin position="179"/>
        <end position="202"/>
    </location>
</feature>
<name>A0ABR1U5M6_9PEZI</name>
<dbReference type="EMBL" id="JAQQWM010000008">
    <property type="protein sequence ID" value="KAK8054195.1"/>
    <property type="molecule type" value="Genomic_DNA"/>
</dbReference>
<keyword evidence="1" id="KW-0472">Membrane</keyword>
<evidence type="ECO:0000256" key="1">
    <source>
        <dbReference type="SAM" id="Phobius"/>
    </source>
</evidence>
<keyword evidence="3" id="KW-1185">Reference proteome</keyword>
<organism evidence="2 3">
    <name type="scientific">Apiospora saccharicola</name>
    <dbReference type="NCBI Taxonomy" id="335842"/>
    <lineage>
        <taxon>Eukaryota</taxon>
        <taxon>Fungi</taxon>
        <taxon>Dikarya</taxon>
        <taxon>Ascomycota</taxon>
        <taxon>Pezizomycotina</taxon>
        <taxon>Sordariomycetes</taxon>
        <taxon>Xylariomycetidae</taxon>
        <taxon>Amphisphaeriales</taxon>
        <taxon>Apiosporaceae</taxon>
        <taxon>Apiospora</taxon>
    </lineage>
</organism>
<reference evidence="2 3" key="1">
    <citation type="submission" date="2023-01" db="EMBL/GenBank/DDBJ databases">
        <title>Analysis of 21 Apiospora genomes using comparative genomics revels a genus with tremendous synthesis potential of carbohydrate active enzymes and secondary metabolites.</title>
        <authorList>
            <person name="Sorensen T."/>
        </authorList>
    </citation>
    <scope>NUCLEOTIDE SEQUENCE [LARGE SCALE GENOMIC DNA]</scope>
    <source>
        <strain evidence="2 3">CBS 83171</strain>
    </source>
</reference>
<evidence type="ECO:0000313" key="3">
    <source>
        <dbReference type="Proteomes" id="UP001446871"/>
    </source>
</evidence>
<keyword evidence="1" id="KW-1133">Transmembrane helix</keyword>
<proteinExistence type="predicted"/>
<accession>A0ABR1U5M6</accession>
<comment type="caution">
    <text evidence="2">The sequence shown here is derived from an EMBL/GenBank/DDBJ whole genome shotgun (WGS) entry which is preliminary data.</text>
</comment>
<evidence type="ECO:0000313" key="2">
    <source>
        <dbReference type="EMBL" id="KAK8054195.1"/>
    </source>
</evidence>
<dbReference type="PANTHER" id="PTHR35394:SF5">
    <property type="entry name" value="DUF3176 DOMAIN-CONTAINING PROTEIN"/>
    <property type="match status" value="1"/>
</dbReference>
<dbReference type="Proteomes" id="UP001446871">
    <property type="component" value="Unassembled WGS sequence"/>
</dbReference>
<gene>
    <name evidence="2" type="ORF">PG996_013496</name>
</gene>
<keyword evidence="1" id="KW-0812">Transmembrane</keyword>
<sequence length="292" mass="33140">MELPPPGFPSWQDSRDNIPAILDSRCVDGNIGREMDQRGYHFNPQDRWQAFNVSKDNKTTSPIYPSLFKKGCLFAAPSPRDLIMSMSSIFSAFGLILKTLPNEDGRLQPFTNSAPTETQEMLHIYNYGRADFEWVDNIMANLSESITRFIRTHGNQNPNYSSPVEGFVWQHTVCARIDWWWSAYPIALAISTLVFFALVLYLQDREIPVWKSSPLAWILCRAKENNRGGSTGDGSRLQRPGIDELEKAARDIKISLMTDPIQCYQLKRVEGNVRRRKPCNEETSSSPSSGAV</sequence>